<dbReference type="InterPro" id="IPR050490">
    <property type="entry name" value="Bact_solute-bd_prot1"/>
</dbReference>
<organism evidence="4 5">
    <name type="scientific">Paenibacillus eucommiae</name>
    <dbReference type="NCBI Taxonomy" id="1355755"/>
    <lineage>
        <taxon>Bacteria</taxon>
        <taxon>Bacillati</taxon>
        <taxon>Bacillota</taxon>
        <taxon>Bacilli</taxon>
        <taxon>Bacillales</taxon>
        <taxon>Paenibacillaceae</taxon>
        <taxon>Paenibacillus</taxon>
    </lineage>
</organism>
<evidence type="ECO:0000313" key="5">
    <source>
        <dbReference type="Proteomes" id="UP001519287"/>
    </source>
</evidence>
<feature type="signal peptide" evidence="3">
    <location>
        <begin position="1"/>
        <end position="29"/>
    </location>
</feature>
<keyword evidence="5" id="KW-1185">Reference proteome</keyword>
<gene>
    <name evidence="4" type="ORF">J2Z66_003320</name>
</gene>
<dbReference type="PROSITE" id="PS51257">
    <property type="entry name" value="PROKAR_LIPOPROTEIN"/>
    <property type="match status" value="1"/>
</dbReference>
<evidence type="ECO:0000256" key="3">
    <source>
        <dbReference type="SAM" id="SignalP"/>
    </source>
</evidence>
<dbReference type="Gene3D" id="3.40.190.10">
    <property type="entry name" value="Periplasmic binding protein-like II"/>
    <property type="match status" value="2"/>
</dbReference>
<dbReference type="Proteomes" id="UP001519287">
    <property type="component" value="Unassembled WGS sequence"/>
</dbReference>
<proteinExistence type="predicted"/>
<dbReference type="PANTHER" id="PTHR43649:SF33">
    <property type="entry name" value="POLYGALACTURONAN_RHAMNOGALACTURONAN-BINDING PROTEIN YTCQ"/>
    <property type="match status" value="1"/>
</dbReference>
<sequence length="535" mass="60387">MSLKTNRYKKHIRGFVFALAFIILLSACSGGGNTSSTPPEASNPPSSSSEENKEPLKISIIAYPASGMMPLDGTKTQKLLEERFNVKFEVLPVDASQPEKFNLYWAQGETADVIMAFGGSYTALVDQGLFREISTEQLYKNMPVWMQKIESLVGDPELVKTLIPYKGKLYSIPFTHGPLMESGIMIARKDWMNKLGIEKQPENLEEFEALLKAFTEDDPDGNNKKDTYGIHGGQRYHFNYVWGAYGLMPKTYTQQNGSITYTSILPQYKEALKLIQKWYKAGYIDPEFVTDDRTQQRNKWSEGKFGILADNAFWMDSTRGENGVLTMLEMKNSAAQFEFLQPFKGPDGNKGSYIDFPTLNGDGAIYFGKDASDEVVAKMMEIKETLASDWELYKQVYFGTEGADYTADANGKLKISPDLNIEKINKAGIAQTFSLMPITMDWMKNTMNERDELVHSQGLEQPKVFNGMDFAVSNINEVQEKKETDVVKIVDEYYINAITGKVDIDATWDSYVESVNKSGLREILAKFESLYKESK</sequence>
<feature type="region of interest" description="Disordered" evidence="2">
    <location>
        <begin position="33"/>
        <end position="53"/>
    </location>
</feature>
<dbReference type="PANTHER" id="PTHR43649">
    <property type="entry name" value="ARABINOSE-BINDING PROTEIN-RELATED"/>
    <property type="match status" value="1"/>
</dbReference>
<feature type="compositionally biased region" description="Low complexity" evidence="2">
    <location>
        <begin position="34"/>
        <end position="49"/>
    </location>
</feature>
<comment type="caution">
    <text evidence="4">The sequence shown here is derived from an EMBL/GenBank/DDBJ whole genome shotgun (WGS) entry which is preliminary data.</text>
</comment>
<accession>A0ABS4IVU8</accession>
<dbReference type="EMBL" id="JAGGLB010000010">
    <property type="protein sequence ID" value="MBP1991713.1"/>
    <property type="molecule type" value="Genomic_DNA"/>
</dbReference>
<name>A0ABS4IVU8_9BACL</name>
<reference evidence="4 5" key="1">
    <citation type="submission" date="2021-03" db="EMBL/GenBank/DDBJ databases">
        <title>Genomic Encyclopedia of Type Strains, Phase IV (KMG-IV): sequencing the most valuable type-strain genomes for metagenomic binning, comparative biology and taxonomic classification.</title>
        <authorList>
            <person name="Goeker M."/>
        </authorList>
    </citation>
    <scope>NUCLEOTIDE SEQUENCE [LARGE SCALE GENOMIC DNA]</scope>
    <source>
        <strain evidence="4 5">DSM 26048</strain>
    </source>
</reference>
<protein>
    <submittedName>
        <fullName evidence="4">Aldouronate transport system substrate-binding protein</fullName>
    </submittedName>
</protein>
<dbReference type="SUPFAM" id="SSF53850">
    <property type="entry name" value="Periplasmic binding protein-like II"/>
    <property type="match status" value="1"/>
</dbReference>
<keyword evidence="1 3" id="KW-0732">Signal</keyword>
<evidence type="ECO:0000313" key="4">
    <source>
        <dbReference type="EMBL" id="MBP1991713.1"/>
    </source>
</evidence>
<feature type="chain" id="PRO_5046110714" evidence="3">
    <location>
        <begin position="30"/>
        <end position="535"/>
    </location>
</feature>
<evidence type="ECO:0000256" key="2">
    <source>
        <dbReference type="SAM" id="MobiDB-lite"/>
    </source>
</evidence>
<dbReference type="RefSeq" id="WP_209972450.1">
    <property type="nucleotide sequence ID" value="NZ_JAGGLB010000010.1"/>
</dbReference>
<evidence type="ECO:0000256" key="1">
    <source>
        <dbReference type="ARBA" id="ARBA00022729"/>
    </source>
</evidence>